<evidence type="ECO:0000313" key="2">
    <source>
        <dbReference type="EMBL" id="EPQ51890.1"/>
    </source>
</evidence>
<dbReference type="HOGENOM" id="CLU_038288_0_0_1"/>
<evidence type="ECO:0000313" key="3">
    <source>
        <dbReference type="Proteomes" id="UP000030669"/>
    </source>
</evidence>
<dbReference type="Proteomes" id="UP000030669">
    <property type="component" value="Unassembled WGS sequence"/>
</dbReference>
<evidence type="ECO:0000256" key="1">
    <source>
        <dbReference type="SAM" id="MobiDB-lite"/>
    </source>
</evidence>
<dbReference type="eggNOG" id="ENOG502SJ32">
    <property type="taxonomic scope" value="Eukaryota"/>
</dbReference>
<feature type="region of interest" description="Disordered" evidence="1">
    <location>
        <begin position="149"/>
        <end position="208"/>
    </location>
</feature>
<feature type="compositionally biased region" description="Polar residues" evidence="1">
    <location>
        <begin position="296"/>
        <end position="320"/>
    </location>
</feature>
<gene>
    <name evidence="2" type="ORF">GLOTRDRAFT_140832</name>
</gene>
<organism evidence="2 3">
    <name type="scientific">Gloeophyllum trabeum (strain ATCC 11539 / FP-39264 / Madison 617)</name>
    <name type="common">Brown rot fungus</name>
    <dbReference type="NCBI Taxonomy" id="670483"/>
    <lineage>
        <taxon>Eukaryota</taxon>
        <taxon>Fungi</taxon>
        <taxon>Dikarya</taxon>
        <taxon>Basidiomycota</taxon>
        <taxon>Agaricomycotina</taxon>
        <taxon>Agaricomycetes</taxon>
        <taxon>Gloeophyllales</taxon>
        <taxon>Gloeophyllaceae</taxon>
        <taxon>Gloeophyllum</taxon>
    </lineage>
</organism>
<feature type="region of interest" description="Disordered" evidence="1">
    <location>
        <begin position="1"/>
        <end position="32"/>
    </location>
</feature>
<protein>
    <submittedName>
        <fullName evidence="2">Uncharacterized protein</fullName>
    </submittedName>
</protein>
<dbReference type="RefSeq" id="XP_007869774.1">
    <property type="nucleotide sequence ID" value="XM_007871583.1"/>
</dbReference>
<dbReference type="OrthoDB" id="3241493at2759"/>
<feature type="compositionally biased region" description="Polar residues" evidence="1">
    <location>
        <begin position="188"/>
        <end position="206"/>
    </location>
</feature>
<dbReference type="GeneID" id="19304624"/>
<feature type="region of interest" description="Disordered" evidence="1">
    <location>
        <begin position="426"/>
        <end position="449"/>
    </location>
</feature>
<dbReference type="KEGG" id="gtr:GLOTRDRAFT_140832"/>
<feature type="compositionally biased region" description="Low complexity" evidence="1">
    <location>
        <begin position="174"/>
        <end position="187"/>
    </location>
</feature>
<feature type="region of interest" description="Disordered" evidence="1">
    <location>
        <begin position="296"/>
        <end position="356"/>
    </location>
</feature>
<accession>S7RCE2</accession>
<dbReference type="EMBL" id="KB469309">
    <property type="protein sequence ID" value="EPQ51890.1"/>
    <property type="molecule type" value="Genomic_DNA"/>
</dbReference>
<dbReference type="AlphaFoldDB" id="S7RCE2"/>
<sequence>MTNDDLPWPELGNISRGATRGNQGQKGVLGPPDEQGRCLLQLRVQPGVLEVRLTRQASDWYRLLDSEVTQALKLTKTYWRKARRRQDYDARADQDHMELHEWLQQLKDKVMSHLEMLMQKGDIPGPPYIMPDNIELAFLRKFVERQTAGVPHNPRLREAGITQNPPPPTSQDLGSESPEPGGDPSSSAAKSEQHSVSPSFAPQQPDTSARLSLLSSVSASTATEFPSIFHRAELAMQLVQNARANLLRAQQEVHDTYSKYSVSIEKENKARLEMNRAVEYQVDIMSQLLRQYPMQPSGTGMISSDMSAQRSLNGRMSPSRYQPEAGPSQPRPQDERRGSNQRVGMPTWNESLIDPHLGAAGSSHPPRAAGAHVGQAIDWSQMESLRVDQFQSSEARLMDHDLSRSVSSPQMLSSERVMNGRKHLRSWDQTGMQDAPRDGEDGSVPPRKRMHPLSADGLHVGNNMNGAMHDMPLPSQSVLGTPPTPHFVAEQPHV</sequence>
<reference evidence="2 3" key="1">
    <citation type="journal article" date="2012" name="Science">
        <title>The Paleozoic origin of enzymatic lignin decomposition reconstructed from 31 fungal genomes.</title>
        <authorList>
            <person name="Floudas D."/>
            <person name="Binder M."/>
            <person name="Riley R."/>
            <person name="Barry K."/>
            <person name="Blanchette R.A."/>
            <person name="Henrissat B."/>
            <person name="Martinez A.T."/>
            <person name="Otillar R."/>
            <person name="Spatafora J.W."/>
            <person name="Yadav J.S."/>
            <person name="Aerts A."/>
            <person name="Benoit I."/>
            <person name="Boyd A."/>
            <person name="Carlson A."/>
            <person name="Copeland A."/>
            <person name="Coutinho P.M."/>
            <person name="de Vries R.P."/>
            <person name="Ferreira P."/>
            <person name="Findley K."/>
            <person name="Foster B."/>
            <person name="Gaskell J."/>
            <person name="Glotzer D."/>
            <person name="Gorecki P."/>
            <person name="Heitman J."/>
            <person name="Hesse C."/>
            <person name="Hori C."/>
            <person name="Igarashi K."/>
            <person name="Jurgens J.A."/>
            <person name="Kallen N."/>
            <person name="Kersten P."/>
            <person name="Kohler A."/>
            <person name="Kuees U."/>
            <person name="Kumar T.K.A."/>
            <person name="Kuo A."/>
            <person name="LaButti K."/>
            <person name="Larrondo L.F."/>
            <person name="Lindquist E."/>
            <person name="Ling A."/>
            <person name="Lombard V."/>
            <person name="Lucas S."/>
            <person name="Lundell T."/>
            <person name="Martin R."/>
            <person name="McLaughlin D.J."/>
            <person name="Morgenstern I."/>
            <person name="Morin E."/>
            <person name="Murat C."/>
            <person name="Nagy L.G."/>
            <person name="Nolan M."/>
            <person name="Ohm R.A."/>
            <person name="Patyshakuliyeva A."/>
            <person name="Rokas A."/>
            <person name="Ruiz-Duenas F.J."/>
            <person name="Sabat G."/>
            <person name="Salamov A."/>
            <person name="Samejima M."/>
            <person name="Schmutz J."/>
            <person name="Slot J.C."/>
            <person name="St John F."/>
            <person name="Stenlid J."/>
            <person name="Sun H."/>
            <person name="Sun S."/>
            <person name="Syed K."/>
            <person name="Tsang A."/>
            <person name="Wiebenga A."/>
            <person name="Young D."/>
            <person name="Pisabarro A."/>
            <person name="Eastwood D.C."/>
            <person name="Martin F."/>
            <person name="Cullen D."/>
            <person name="Grigoriev I.V."/>
            <person name="Hibbett D.S."/>
        </authorList>
    </citation>
    <scope>NUCLEOTIDE SEQUENCE [LARGE SCALE GENOMIC DNA]</scope>
    <source>
        <strain evidence="2 3">ATCC 11539</strain>
    </source>
</reference>
<name>S7RCE2_GLOTA</name>
<dbReference type="STRING" id="670483.S7RCE2"/>
<proteinExistence type="predicted"/>
<keyword evidence="3" id="KW-1185">Reference proteome</keyword>